<feature type="modified residue" description="O-(phosphoribosyl dephospho-coenzyme A)serine" evidence="4 6">
    <location>
        <position position="27"/>
    </location>
</feature>
<name>A0A2V4UTA3_9GAMM</name>
<dbReference type="GO" id="GO:0000036">
    <property type="term" value="F:acyl carrier activity"/>
    <property type="evidence" value="ECO:0007669"/>
    <property type="project" value="UniProtKB-UniRule"/>
</dbReference>
<evidence type="ECO:0000256" key="6">
    <source>
        <dbReference type="PIRSR" id="PIRSR609662-50"/>
    </source>
</evidence>
<sequence>MNVLNFDFISQPIENIKKEVICGVVGSGNLEVLVTPLANNESSKFIIDTSVAGFDHIWETVLQDFSSRYAVGGLEFKVNDMGATPAVVSLRLSQAINILEEESHG</sequence>
<reference evidence="7 8" key="1">
    <citation type="submission" date="2018-06" db="EMBL/GenBank/DDBJ databases">
        <title>Genomic Encyclopedia of Type Strains, Phase III (KMG-III): the genomes of soil and plant-associated and newly described type strains.</title>
        <authorList>
            <person name="Whitman W."/>
        </authorList>
    </citation>
    <scope>NUCLEOTIDE SEQUENCE [LARGE SCALE GENOMIC DNA]</scope>
    <source>
        <strain evidence="7 8">CECT 5889</strain>
    </source>
</reference>
<evidence type="ECO:0000313" key="7">
    <source>
        <dbReference type="EMBL" id="PYE36621.1"/>
    </source>
</evidence>
<evidence type="ECO:0000256" key="3">
    <source>
        <dbReference type="ARBA" id="ARBA00022553"/>
    </source>
</evidence>
<dbReference type="Pfam" id="PF06857">
    <property type="entry name" value="ACP"/>
    <property type="match status" value="1"/>
</dbReference>
<dbReference type="OrthoDB" id="120290at2"/>
<protein>
    <recommendedName>
        <fullName evidence="4 5">Malonate decarboxylase acyl carrier protein</fullName>
    </recommendedName>
    <alternativeName>
        <fullName evidence="4">Malonate decarboxylase subunit delta</fullName>
    </alternativeName>
</protein>
<keyword evidence="2 4" id="KW-0963">Cytoplasm</keyword>
<evidence type="ECO:0000256" key="5">
    <source>
        <dbReference type="NCBIfam" id="TIGR03130"/>
    </source>
</evidence>
<comment type="caution">
    <text evidence="7">The sequence shown here is derived from an EMBL/GenBank/DDBJ whole genome shotgun (WGS) entry which is preliminary data.</text>
</comment>
<dbReference type="NCBIfam" id="TIGR03130">
    <property type="entry name" value="malonate_delta"/>
    <property type="match status" value="1"/>
</dbReference>
<dbReference type="InterPro" id="IPR009662">
    <property type="entry name" value="Malonate_deCO2ase_dsu"/>
</dbReference>
<gene>
    <name evidence="4" type="primary">mdcC</name>
    <name evidence="7" type="ORF">DFP82_11267</name>
</gene>
<proteinExistence type="inferred from homology"/>
<comment type="similarity">
    <text evidence="4">Belongs to the MdcC family.</text>
</comment>
<comment type="function">
    <text evidence="4">Subunit of malonate decarboxylase, it is an acyl carrier protein to which acetyl and malonyl thioester residues are bound via a 2'-(5''-phosphoribosyl)-3'-dephospho-CoA prosthetic group and turn over during the catalytic mechanism.</text>
</comment>
<dbReference type="EMBL" id="QJSU01000012">
    <property type="protein sequence ID" value="PYE36621.1"/>
    <property type="molecule type" value="Genomic_DNA"/>
</dbReference>
<dbReference type="GO" id="GO:0005737">
    <property type="term" value="C:cytoplasm"/>
    <property type="evidence" value="ECO:0007669"/>
    <property type="project" value="UniProtKB-SubCell"/>
</dbReference>
<evidence type="ECO:0000256" key="4">
    <source>
        <dbReference type="HAMAP-Rule" id="MF_00710"/>
    </source>
</evidence>
<dbReference type="RefSeq" id="WP_110924275.1">
    <property type="nucleotide sequence ID" value="NZ_CAJGZD010000010.1"/>
</dbReference>
<dbReference type="Proteomes" id="UP000247746">
    <property type="component" value="Unassembled WGS sequence"/>
</dbReference>
<comment type="PTM">
    <text evidence="4 6">Covalently binds the prosthetic group of malonate decarboxylase.</text>
</comment>
<evidence type="ECO:0000256" key="2">
    <source>
        <dbReference type="ARBA" id="ARBA00022490"/>
    </source>
</evidence>
<evidence type="ECO:0000256" key="1">
    <source>
        <dbReference type="ARBA" id="ARBA00004496"/>
    </source>
</evidence>
<dbReference type="AlphaFoldDB" id="A0A2V4UTA3"/>
<dbReference type="HAMAP" id="MF_00710">
    <property type="entry name" value="Malonate_deCO2ase_dsu"/>
    <property type="match status" value="1"/>
</dbReference>
<comment type="subcellular location">
    <subcellularLocation>
        <location evidence="1 4">Cytoplasm</location>
    </subcellularLocation>
</comment>
<dbReference type="InterPro" id="IPR023439">
    <property type="entry name" value="Mal_deCO2ase/Cit_lyase_ACP"/>
</dbReference>
<organism evidence="7 8">
    <name type="scientific">Psychrobacter fozii</name>
    <dbReference type="NCBI Taxonomy" id="198480"/>
    <lineage>
        <taxon>Bacteria</taxon>
        <taxon>Pseudomonadati</taxon>
        <taxon>Pseudomonadota</taxon>
        <taxon>Gammaproteobacteria</taxon>
        <taxon>Moraxellales</taxon>
        <taxon>Moraxellaceae</taxon>
        <taxon>Psychrobacter</taxon>
    </lineage>
</organism>
<evidence type="ECO:0000313" key="8">
    <source>
        <dbReference type="Proteomes" id="UP000247746"/>
    </source>
</evidence>
<keyword evidence="8" id="KW-1185">Reference proteome</keyword>
<keyword evidence="3 4" id="KW-0597">Phosphoprotein</keyword>
<accession>A0A2V4UTA3</accession>